<dbReference type="EMBL" id="RJVG01000001">
    <property type="protein sequence ID" value="ROR31912.1"/>
    <property type="molecule type" value="Genomic_DNA"/>
</dbReference>
<dbReference type="Gene3D" id="3.40.50.300">
    <property type="entry name" value="P-loop containing nucleotide triphosphate hydrolases"/>
    <property type="match status" value="2"/>
</dbReference>
<keyword evidence="2" id="KW-0812">Transmembrane</keyword>
<accession>A0A3N1Y2Y2</accession>
<feature type="coiled-coil region" evidence="1">
    <location>
        <begin position="383"/>
        <end position="459"/>
    </location>
</feature>
<keyword evidence="1" id="KW-0175">Coiled coil</keyword>
<feature type="transmembrane region" description="Helical" evidence="2">
    <location>
        <begin position="310"/>
        <end position="329"/>
    </location>
</feature>
<dbReference type="Proteomes" id="UP000273083">
    <property type="component" value="Unassembled WGS sequence"/>
</dbReference>
<proteinExistence type="predicted"/>
<dbReference type="PANTHER" id="PTHR41259:SF1">
    <property type="entry name" value="DOUBLE-STRAND BREAK REPAIR RAD50 ATPASE, PUTATIVE-RELATED"/>
    <property type="match status" value="1"/>
</dbReference>
<dbReference type="Pfam" id="PF13514">
    <property type="entry name" value="AAA_27"/>
    <property type="match status" value="1"/>
</dbReference>
<organism evidence="4 5">
    <name type="scientific">Mobilisporobacter senegalensis</name>
    <dbReference type="NCBI Taxonomy" id="1329262"/>
    <lineage>
        <taxon>Bacteria</taxon>
        <taxon>Bacillati</taxon>
        <taxon>Bacillota</taxon>
        <taxon>Clostridia</taxon>
        <taxon>Lachnospirales</taxon>
        <taxon>Lachnospiraceae</taxon>
        <taxon>Mobilisporobacter</taxon>
    </lineage>
</organism>
<dbReference type="RefSeq" id="WP_123607995.1">
    <property type="nucleotide sequence ID" value="NZ_RJVG01000001.1"/>
</dbReference>
<dbReference type="AlphaFoldDB" id="A0A3N1Y2Y2"/>
<name>A0A3N1Y2Y2_9FIRM</name>
<dbReference type="OrthoDB" id="9764467at2"/>
<dbReference type="InterPro" id="IPR038734">
    <property type="entry name" value="YhaN_AAA"/>
</dbReference>
<evidence type="ECO:0000313" key="4">
    <source>
        <dbReference type="EMBL" id="ROR31912.1"/>
    </source>
</evidence>
<feature type="domain" description="YhaN AAA" evidence="3">
    <location>
        <begin position="1"/>
        <end position="56"/>
    </location>
</feature>
<reference evidence="4 5" key="1">
    <citation type="submission" date="2018-11" db="EMBL/GenBank/DDBJ databases">
        <title>Genomic Encyclopedia of Type Strains, Phase IV (KMG-IV): sequencing the most valuable type-strain genomes for metagenomic binning, comparative biology and taxonomic classification.</title>
        <authorList>
            <person name="Goeker M."/>
        </authorList>
    </citation>
    <scope>NUCLEOTIDE SEQUENCE [LARGE SCALE GENOMIC DNA]</scope>
    <source>
        <strain evidence="4 5">DSM 26537</strain>
    </source>
</reference>
<keyword evidence="2" id="KW-0472">Membrane</keyword>
<protein>
    <submittedName>
        <fullName evidence="4">AAA domain-containing protein</fullName>
    </submittedName>
</protein>
<evidence type="ECO:0000256" key="1">
    <source>
        <dbReference type="SAM" id="Coils"/>
    </source>
</evidence>
<keyword evidence="5" id="KW-1185">Reference proteome</keyword>
<keyword evidence="2" id="KW-1133">Transmembrane helix</keyword>
<feature type="coiled-coil region" evidence="1">
    <location>
        <begin position="209"/>
        <end position="275"/>
    </location>
</feature>
<evidence type="ECO:0000259" key="3">
    <source>
        <dbReference type="Pfam" id="PF13514"/>
    </source>
</evidence>
<dbReference type="PANTHER" id="PTHR41259">
    <property type="entry name" value="DOUBLE-STRAND BREAK REPAIR RAD50 ATPASE, PUTATIVE-RELATED"/>
    <property type="match status" value="1"/>
</dbReference>
<dbReference type="SUPFAM" id="SSF52540">
    <property type="entry name" value="P-loop containing nucleoside triphosphate hydrolases"/>
    <property type="match status" value="1"/>
</dbReference>
<sequence length="606" mass="70975">MKFTTLRLKNFGKFLDKNIELKEGINLIYGDNEAGKSTIHSFLTGMLFGIEKQRGRASKDDSYSRYQPWETPAIYGGSLDLEYKGKNYRIHRNFHKENKEYKVIDLENGREVLPTSVKGVSFIEGLTEDNYKNTISIEQLKARTDKELASEVQNHITNLSLSKSNQVDIGKAINYLNLKKKQMEGNQTKIKIDTLEVQTKEDMLEEVKIEELASSIKQLEIKLKQEDELNQKEELDKIYDFISLYPEIREKYKQLLRLSEQKKSYEELLNNFQVNSKKDAKASKSKIIYWVLSLLIIITGVIFFRGINTFNSLIIIFGIILTWGVYYIINKPVHGKNPVPGFEKEKIQNSIKDISALIREEEKYILNYGARICEITKVDFSSMNRLEKEIHSLKGSLELKKEESRKKKENLKIDLEKRKWELSILEEKELNLYEKKEALNELKRKLRDEEKEILAINLAMNTINHISSNIHDDFGQNLNKILSGIMREQTDGKYDDIKIDEKLDVKIEYKDRFIDLDKFSVGTIEQLYFALRLSVAGLIFAEDNMPLILDDTFAYYDEKRLRGVLRMLTKEKDRQILIFTCHKREEQLLKELNIPYHKILLTDESR</sequence>
<feature type="transmembrane region" description="Helical" evidence="2">
    <location>
        <begin position="287"/>
        <end position="304"/>
    </location>
</feature>
<comment type="caution">
    <text evidence="4">The sequence shown here is derived from an EMBL/GenBank/DDBJ whole genome shotgun (WGS) entry which is preliminary data.</text>
</comment>
<gene>
    <name evidence="4" type="ORF">EDD66_101532</name>
</gene>
<evidence type="ECO:0000313" key="5">
    <source>
        <dbReference type="Proteomes" id="UP000273083"/>
    </source>
</evidence>
<dbReference type="InterPro" id="IPR027417">
    <property type="entry name" value="P-loop_NTPase"/>
</dbReference>
<evidence type="ECO:0000256" key="2">
    <source>
        <dbReference type="SAM" id="Phobius"/>
    </source>
</evidence>